<dbReference type="Pfam" id="PF01571">
    <property type="entry name" value="GCV_T"/>
    <property type="match status" value="1"/>
</dbReference>
<dbReference type="SUPFAM" id="SSF103025">
    <property type="entry name" value="Folate-binding domain"/>
    <property type="match status" value="1"/>
</dbReference>
<dbReference type="SUPFAM" id="SSF54373">
    <property type="entry name" value="FAD-linked reductases, C-terminal domain"/>
    <property type="match status" value="1"/>
</dbReference>
<keyword evidence="7" id="KW-1185">Reference proteome</keyword>
<dbReference type="AlphaFoldDB" id="A0A2J7PZX4"/>
<dbReference type="Gene3D" id="3.30.70.1400">
    <property type="entry name" value="Aminomethyltransferase beta-barrel domains"/>
    <property type="match status" value="1"/>
</dbReference>
<dbReference type="FunCoup" id="A0A2J7PZX4">
    <property type="interactions" value="127"/>
</dbReference>
<dbReference type="GO" id="GO:0005739">
    <property type="term" value="C:mitochondrion"/>
    <property type="evidence" value="ECO:0007669"/>
    <property type="project" value="TreeGrafter"/>
</dbReference>
<dbReference type="InterPro" id="IPR006076">
    <property type="entry name" value="FAD-dep_OxRdtase"/>
</dbReference>
<proteinExistence type="inferred from homology"/>
<organism evidence="6 7">
    <name type="scientific">Cryptotermes secundus</name>
    <dbReference type="NCBI Taxonomy" id="105785"/>
    <lineage>
        <taxon>Eukaryota</taxon>
        <taxon>Metazoa</taxon>
        <taxon>Ecdysozoa</taxon>
        <taxon>Arthropoda</taxon>
        <taxon>Hexapoda</taxon>
        <taxon>Insecta</taxon>
        <taxon>Pterygota</taxon>
        <taxon>Neoptera</taxon>
        <taxon>Polyneoptera</taxon>
        <taxon>Dictyoptera</taxon>
        <taxon>Blattodea</taxon>
        <taxon>Blattoidea</taxon>
        <taxon>Termitoidae</taxon>
        <taxon>Kalotermitidae</taxon>
        <taxon>Cryptotermitinae</taxon>
        <taxon>Cryptotermes</taxon>
    </lineage>
</organism>
<dbReference type="Gene3D" id="3.30.1360.120">
    <property type="entry name" value="Probable tRNA modification gtpase trme, domain 1"/>
    <property type="match status" value="1"/>
</dbReference>
<dbReference type="Proteomes" id="UP000235965">
    <property type="component" value="Unassembled WGS sequence"/>
</dbReference>
<dbReference type="EMBL" id="NEVH01020330">
    <property type="protein sequence ID" value="PNF21879.1"/>
    <property type="molecule type" value="Genomic_DNA"/>
</dbReference>
<dbReference type="InterPro" id="IPR036188">
    <property type="entry name" value="FAD/NAD-bd_sf"/>
</dbReference>
<dbReference type="FunFam" id="3.50.50.60:FF:000769">
    <property type="entry name" value="Sarcosine dehydrogenase"/>
    <property type="match status" value="1"/>
</dbReference>
<feature type="domain" description="FAD dependent oxidoreductase" evidence="2">
    <location>
        <begin position="60"/>
        <end position="417"/>
    </location>
</feature>
<sequence length="913" mass="101703">MFRWAASKAWSVHVEKASKKIPRMDHRALSSEQQSEEMAPIIAAEAPHVEPPSQVPESADVVIMGGGTAGCHTLYQLVKRGVKAVLLERGKISSGTTWQSAGIVWRLRPDDVLTQLLNSTRDLLMQLEAETGIDPGWVNNGGLFIASTKERLDEYRRLVTMGVSFGIESSILDPEETKQVFPLIDADVIQGSLYSPGDGVVDPCKLSTALTQSAIKGGGQVLEHCPVTSILTGKNGFGSRQITGVVTPLGSIKTNCVVNCCGVWAREMAAMVGLHLPLVPMKHAYVVTENIPEVQGLPNIRDHDASIYFRVQEQSLCMGGYETNPILLEKVPHDFQFSLYELDWIVFSRHMRGAVNLIPVFETAGIKGTVCGPESFTPDHKPLLGEDPRLHGLYHSCGYNAAGTMLGGGCGDQLAQWIVNGRPDLHMFDYDIRRFTPEQRRDAAWVFAKSHESYATNYDIVFPHDEHLAGRNFHQGPFHQELVDAGCVFEERQGWERPGWFSPKGPAPVPQYDWYGSYGTPRNSDVRYENMLKADHTFDFSKSHQAIGEECLACREQVALFDMSHFGKLYMCGPEAQKAADWLFTANTRDPIGKTVYTCLLNSKAGVEADVTVSAIETGTGGLADPIFKGRGFYIVTNGLSSYHSWAHIHNILSEKNFTVGLTDLSEKIGVLSVQGPYSRDVLQPLMNVGLNDEEFPYSTTQLVKVAGHLCRAVRISSVGELGWELHIPWDSCVPVYKAIWEHGKKYGLKHAGYRALHSLNNEKGYHLWNADLRTDDNPLEAGMDFICRDEGDYVGKDALDLIKQKGLKKKLAFFQLREQIRIWGLEAIWRDDQVVGYLRRGEYGYGLGASIGQGYVKHPEGRRVTSEFLQNGHYQVEVMGNRYNVTVHFKSPFDPNGKRLLGIYDEQLPVRQ</sequence>
<comment type="caution">
    <text evidence="6">The sequence shown here is derived from an EMBL/GenBank/DDBJ whole genome shotgun (WGS) entry which is preliminary data.</text>
</comment>
<evidence type="ECO:0000313" key="7">
    <source>
        <dbReference type="Proteomes" id="UP000235965"/>
    </source>
</evidence>
<dbReference type="FunFam" id="2.40.30.110:FF:000008">
    <property type="entry name" value="Sarcosine dehydrogenase"/>
    <property type="match status" value="1"/>
</dbReference>
<evidence type="ECO:0000256" key="1">
    <source>
        <dbReference type="ARBA" id="ARBA00008609"/>
    </source>
</evidence>
<dbReference type="SUPFAM" id="SSF51905">
    <property type="entry name" value="FAD/NAD(P)-binding domain"/>
    <property type="match status" value="1"/>
</dbReference>
<dbReference type="InterPro" id="IPR006222">
    <property type="entry name" value="GCVT_N"/>
</dbReference>
<evidence type="ECO:0000259" key="3">
    <source>
        <dbReference type="Pfam" id="PF01571"/>
    </source>
</evidence>
<protein>
    <submittedName>
        <fullName evidence="6">Sarcosine dehydrogenase, mitochondrial</fullName>
    </submittedName>
</protein>
<evidence type="ECO:0000313" key="6">
    <source>
        <dbReference type="EMBL" id="PNF21879.1"/>
    </source>
</evidence>
<feature type="domain" description="Aminomethyltransferase C-terminal" evidence="4">
    <location>
        <begin position="810"/>
        <end position="894"/>
    </location>
</feature>
<evidence type="ECO:0000259" key="4">
    <source>
        <dbReference type="Pfam" id="PF08669"/>
    </source>
</evidence>
<dbReference type="OrthoDB" id="498204at2759"/>
<dbReference type="Pfam" id="PF01266">
    <property type="entry name" value="DAO"/>
    <property type="match status" value="1"/>
</dbReference>
<dbReference type="PANTHER" id="PTHR43757:SF11">
    <property type="entry name" value="SARCOSINE DEHYDROGENASE"/>
    <property type="match status" value="1"/>
</dbReference>
<dbReference type="PANTHER" id="PTHR43757">
    <property type="entry name" value="AMINOMETHYLTRANSFERASE"/>
    <property type="match status" value="1"/>
</dbReference>
<dbReference type="InterPro" id="IPR013977">
    <property type="entry name" value="GcvT_C"/>
</dbReference>
<dbReference type="Gene3D" id="2.40.30.110">
    <property type="entry name" value="Aminomethyltransferase beta-barrel domains"/>
    <property type="match status" value="1"/>
</dbReference>
<dbReference type="Gene3D" id="3.30.9.10">
    <property type="entry name" value="D-Amino Acid Oxidase, subunit A, domain 2"/>
    <property type="match status" value="1"/>
</dbReference>
<dbReference type="InParanoid" id="A0A2J7PZX4"/>
<evidence type="ECO:0000259" key="5">
    <source>
        <dbReference type="Pfam" id="PF16350"/>
    </source>
</evidence>
<dbReference type="InterPro" id="IPR029043">
    <property type="entry name" value="GcvT/YgfZ_C"/>
</dbReference>
<dbReference type="InterPro" id="IPR032503">
    <property type="entry name" value="FAO_M"/>
</dbReference>
<reference evidence="6 7" key="1">
    <citation type="submission" date="2017-12" db="EMBL/GenBank/DDBJ databases">
        <title>Hemimetabolous genomes reveal molecular basis of termite eusociality.</title>
        <authorList>
            <person name="Harrison M.C."/>
            <person name="Jongepier E."/>
            <person name="Robertson H.M."/>
            <person name="Arning N."/>
            <person name="Bitard-Feildel T."/>
            <person name="Chao H."/>
            <person name="Childers C.P."/>
            <person name="Dinh H."/>
            <person name="Doddapaneni H."/>
            <person name="Dugan S."/>
            <person name="Gowin J."/>
            <person name="Greiner C."/>
            <person name="Han Y."/>
            <person name="Hu H."/>
            <person name="Hughes D.S.T."/>
            <person name="Huylmans A.-K."/>
            <person name="Kemena C."/>
            <person name="Kremer L.P.M."/>
            <person name="Lee S.L."/>
            <person name="Lopez-Ezquerra A."/>
            <person name="Mallet L."/>
            <person name="Monroy-Kuhn J.M."/>
            <person name="Moser A."/>
            <person name="Murali S.C."/>
            <person name="Muzny D.M."/>
            <person name="Otani S."/>
            <person name="Piulachs M.-D."/>
            <person name="Poelchau M."/>
            <person name="Qu J."/>
            <person name="Schaub F."/>
            <person name="Wada-Katsumata A."/>
            <person name="Worley K.C."/>
            <person name="Xie Q."/>
            <person name="Ylla G."/>
            <person name="Poulsen M."/>
            <person name="Gibbs R.A."/>
            <person name="Schal C."/>
            <person name="Richards S."/>
            <person name="Belles X."/>
            <person name="Korb J."/>
            <person name="Bornberg-Bauer E."/>
        </authorList>
    </citation>
    <scope>NUCLEOTIDE SEQUENCE [LARGE SCALE GENOMIC DNA]</scope>
    <source>
        <tissue evidence="6">Whole body</tissue>
    </source>
</reference>
<dbReference type="InterPro" id="IPR028896">
    <property type="entry name" value="GcvT/YgfZ/DmdA"/>
</dbReference>
<comment type="similarity">
    <text evidence="1">Belongs to the GcvT family.</text>
</comment>
<dbReference type="Pfam" id="PF16350">
    <property type="entry name" value="FAO_M"/>
    <property type="match status" value="1"/>
</dbReference>
<dbReference type="Gene3D" id="3.50.50.60">
    <property type="entry name" value="FAD/NAD(P)-binding domain"/>
    <property type="match status" value="1"/>
</dbReference>
<dbReference type="SUPFAM" id="SSF101790">
    <property type="entry name" value="Aminomethyltransferase beta-barrel domain"/>
    <property type="match status" value="1"/>
</dbReference>
<accession>A0A2J7PZX4</accession>
<name>A0A2J7PZX4_9NEOP</name>
<feature type="domain" description="FAD dependent oxidoreductase central" evidence="5">
    <location>
        <begin position="420"/>
        <end position="473"/>
    </location>
</feature>
<dbReference type="Pfam" id="PF08669">
    <property type="entry name" value="GCV_T_C"/>
    <property type="match status" value="1"/>
</dbReference>
<dbReference type="InterPro" id="IPR027266">
    <property type="entry name" value="TrmE/GcvT-like"/>
</dbReference>
<gene>
    <name evidence="6" type="primary">Sardh_2</name>
    <name evidence="6" type="ORF">B7P43_G04406</name>
</gene>
<feature type="domain" description="GCVT N-terminal" evidence="3">
    <location>
        <begin position="478"/>
        <end position="789"/>
    </location>
</feature>
<dbReference type="STRING" id="105785.A0A2J7PZX4"/>
<evidence type="ECO:0000259" key="2">
    <source>
        <dbReference type="Pfam" id="PF01266"/>
    </source>
</evidence>